<feature type="signal peptide" evidence="1">
    <location>
        <begin position="1"/>
        <end position="19"/>
    </location>
</feature>
<evidence type="ECO:0000256" key="1">
    <source>
        <dbReference type="SAM" id="SignalP"/>
    </source>
</evidence>
<organism evidence="2 3">
    <name type="scientific">Dimorphilus gyrociliatus</name>
    <dbReference type="NCBI Taxonomy" id="2664684"/>
    <lineage>
        <taxon>Eukaryota</taxon>
        <taxon>Metazoa</taxon>
        <taxon>Spiralia</taxon>
        <taxon>Lophotrochozoa</taxon>
        <taxon>Annelida</taxon>
        <taxon>Polychaeta</taxon>
        <taxon>Polychaeta incertae sedis</taxon>
        <taxon>Dinophilidae</taxon>
        <taxon>Dimorphilus</taxon>
    </lineage>
</organism>
<name>A0A7I8VBQ7_9ANNE</name>
<dbReference type="EMBL" id="CAJFCJ010000003">
    <property type="protein sequence ID" value="CAD5113074.1"/>
    <property type="molecule type" value="Genomic_DNA"/>
</dbReference>
<dbReference type="Proteomes" id="UP000549394">
    <property type="component" value="Unassembled WGS sequence"/>
</dbReference>
<gene>
    <name evidence="2" type="ORF">DGYR_LOCUS2122</name>
</gene>
<sequence length="290" mass="32540">MNIFIIILSSLAFLSEIHAVTIGDGCVTDTQCTRGSDGIQNSECKKEDSICHQGSCQCKSYHFYRNSNCKPYKKYGEDCNANDLCFQKNGDPLRMRCDNGKCRCSDETKFEKDTDYICKPKSPKQPEESCQNTDFCIGLSTCTGGKCKCNSRYMWDSNRRQCRFAEKDEDCKNQIECAASLGLECSSNDKCICKNQMTWTTVNRIIDNKIEKKGICKHEKAFTDPTYSTCDEELADDKKIFCGVSDVCHLCVESKKKMCFPTSKPRNNNGAAGVVSSTAQLILFGVALLY</sequence>
<proteinExistence type="predicted"/>
<reference evidence="2 3" key="1">
    <citation type="submission" date="2020-08" db="EMBL/GenBank/DDBJ databases">
        <authorList>
            <person name="Hejnol A."/>
        </authorList>
    </citation>
    <scope>NUCLEOTIDE SEQUENCE [LARGE SCALE GENOMIC DNA]</scope>
</reference>
<keyword evidence="1" id="KW-0732">Signal</keyword>
<feature type="chain" id="PRO_5029681033" evidence="1">
    <location>
        <begin position="20"/>
        <end position="290"/>
    </location>
</feature>
<evidence type="ECO:0000313" key="3">
    <source>
        <dbReference type="Proteomes" id="UP000549394"/>
    </source>
</evidence>
<accession>A0A7I8VBQ7</accession>
<dbReference type="AlphaFoldDB" id="A0A7I8VBQ7"/>
<keyword evidence="3" id="KW-1185">Reference proteome</keyword>
<comment type="caution">
    <text evidence="2">The sequence shown here is derived from an EMBL/GenBank/DDBJ whole genome shotgun (WGS) entry which is preliminary data.</text>
</comment>
<protein>
    <submittedName>
        <fullName evidence="2">DgyrCDS2266</fullName>
    </submittedName>
</protein>
<evidence type="ECO:0000313" key="2">
    <source>
        <dbReference type="EMBL" id="CAD5113074.1"/>
    </source>
</evidence>